<evidence type="ECO:0000313" key="10">
    <source>
        <dbReference type="Proteomes" id="UP000799537"/>
    </source>
</evidence>
<organism evidence="9 10">
    <name type="scientific">Zasmidium cellare ATCC 36951</name>
    <dbReference type="NCBI Taxonomy" id="1080233"/>
    <lineage>
        <taxon>Eukaryota</taxon>
        <taxon>Fungi</taxon>
        <taxon>Dikarya</taxon>
        <taxon>Ascomycota</taxon>
        <taxon>Pezizomycotina</taxon>
        <taxon>Dothideomycetes</taxon>
        <taxon>Dothideomycetidae</taxon>
        <taxon>Mycosphaerellales</taxon>
        <taxon>Mycosphaerellaceae</taxon>
        <taxon>Zasmidium</taxon>
    </lineage>
</organism>
<sequence length="744" mass="81457">MDNASPDDSSRRPLRVPRRTPKACKQCRISKIRCSGEHPCGRCTKRGVACVFPSDEAHVSIPISYFEELKRKAEGLDRSQTPVERDGRLDAAGFGSVSEQVGYGNEEREERPAKRPKTSSSWPAPSPASFGASNSLTTDLDPRLRPQTAGLDALADASAHAAHDQGSGAWATPTGPSPHNPLVGSSLSYIYDNVGRIRSLGPTSSWAYCQRALALLQSHSPDSTRPPTATNLDGAAFRLRWSPRGTVQASDVKNLPSSDYTAYLYSTVQFHLRELWAVVDDGQFMKRLKQFQVSCLETARNHRLWFVQYLFILAFGKAFLNHPGQSTSAGPPGSEYASRAMSLMPDVAEMHEEGVLAVEVLSLAALYFQAIDMRISAYQLIGQALRLAYVEGLHLQIPDDVVDTAFAARCHKAWWVVYVLDREFTVTMGCPNHLSENEISAPLPSAQGSQLLAHGFGLRVRLAKLMAKTCTTVYSIEKGLGQPFISSTTDILHELAAVSRDLESVISDYKRSPNGDLPNIFRHITLSYHHCIVLATRPLVMWLFMLSLQSYPSEPQHLAAPIEALLRAGAESANSVLVMLAALAERNLLETFLPFQLEYVFSSSTLLSLLGAMLPSYLPDPSWQKNAFAVLDNMIGARNVVAPLRKAELRDIEELLEPIRHHTFLAAETPQQPMLPQQAAAMSDNHTSAVADGGFGDGLDGADDLLAAWDELYGLAQPMASGDFMLGLAEQLELGDLEGSFLLQ</sequence>
<dbReference type="PANTHER" id="PTHR47540:SF6">
    <property type="entry name" value="ZN(II)2CYS6 TRANSCRIPTION FACTOR (EUROFUNG)"/>
    <property type="match status" value="1"/>
</dbReference>
<dbReference type="PROSITE" id="PS50048">
    <property type="entry name" value="ZN2_CY6_FUNGAL_2"/>
    <property type="match status" value="1"/>
</dbReference>
<dbReference type="GeneID" id="54559519"/>
<dbReference type="InterPro" id="IPR051711">
    <property type="entry name" value="Stress_Response_Reg"/>
</dbReference>
<dbReference type="GO" id="GO:0043565">
    <property type="term" value="F:sequence-specific DNA binding"/>
    <property type="evidence" value="ECO:0007669"/>
    <property type="project" value="TreeGrafter"/>
</dbReference>
<accession>A0A6A6CMJ0</accession>
<evidence type="ECO:0000256" key="3">
    <source>
        <dbReference type="ARBA" id="ARBA00023015"/>
    </source>
</evidence>
<dbReference type="InterPro" id="IPR036864">
    <property type="entry name" value="Zn2-C6_fun-type_DNA-bd_sf"/>
</dbReference>
<dbReference type="CDD" id="cd00067">
    <property type="entry name" value="GAL4"/>
    <property type="match status" value="1"/>
</dbReference>
<keyword evidence="3" id="KW-0805">Transcription regulation</keyword>
<dbReference type="InterPro" id="IPR007219">
    <property type="entry name" value="XnlR_reg_dom"/>
</dbReference>
<reference evidence="9" key="1">
    <citation type="journal article" date="2020" name="Stud. Mycol.">
        <title>101 Dothideomycetes genomes: a test case for predicting lifestyles and emergence of pathogens.</title>
        <authorList>
            <person name="Haridas S."/>
            <person name="Albert R."/>
            <person name="Binder M."/>
            <person name="Bloem J."/>
            <person name="Labutti K."/>
            <person name="Salamov A."/>
            <person name="Andreopoulos B."/>
            <person name="Baker S."/>
            <person name="Barry K."/>
            <person name="Bills G."/>
            <person name="Bluhm B."/>
            <person name="Cannon C."/>
            <person name="Castanera R."/>
            <person name="Culley D."/>
            <person name="Daum C."/>
            <person name="Ezra D."/>
            <person name="Gonzalez J."/>
            <person name="Henrissat B."/>
            <person name="Kuo A."/>
            <person name="Liang C."/>
            <person name="Lipzen A."/>
            <person name="Lutzoni F."/>
            <person name="Magnuson J."/>
            <person name="Mondo S."/>
            <person name="Nolan M."/>
            <person name="Ohm R."/>
            <person name="Pangilinan J."/>
            <person name="Park H.-J."/>
            <person name="Ramirez L."/>
            <person name="Alfaro M."/>
            <person name="Sun H."/>
            <person name="Tritt A."/>
            <person name="Yoshinaga Y."/>
            <person name="Zwiers L.-H."/>
            <person name="Turgeon B."/>
            <person name="Goodwin S."/>
            <person name="Spatafora J."/>
            <person name="Crous P."/>
            <person name="Grigoriev I."/>
        </authorList>
    </citation>
    <scope>NUCLEOTIDE SEQUENCE</scope>
    <source>
        <strain evidence="9">ATCC 36951</strain>
    </source>
</reference>
<evidence type="ECO:0000256" key="1">
    <source>
        <dbReference type="ARBA" id="ARBA00004123"/>
    </source>
</evidence>
<dbReference type="GO" id="GO:0008270">
    <property type="term" value="F:zinc ion binding"/>
    <property type="evidence" value="ECO:0007669"/>
    <property type="project" value="InterPro"/>
</dbReference>
<gene>
    <name evidence="9" type="ORF">M409DRAFT_22237</name>
</gene>
<dbReference type="Pfam" id="PF00172">
    <property type="entry name" value="Zn_clus"/>
    <property type="match status" value="1"/>
</dbReference>
<proteinExistence type="predicted"/>
<protein>
    <recommendedName>
        <fullName evidence="8">Zn(2)-C6 fungal-type domain-containing protein</fullName>
    </recommendedName>
</protein>
<feature type="domain" description="Zn(2)-C6 fungal-type" evidence="8">
    <location>
        <begin position="23"/>
        <end position="52"/>
    </location>
</feature>
<dbReference type="CDD" id="cd12148">
    <property type="entry name" value="fungal_TF_MHR"/>
    <property type="match status" value="1"/>
</dbReference>
<dbReference type="GO" id="GO:0045944">
    <property type="term" value="P:positive regulation of transcription by RNA polymerase II"/>
    <property type="evidence" value="ECO:0007669"/>
    <property type="project" value="TreeGrafter"/>
</dbReference>
<feature type="compositionally biased region" description="Low complexity" evidence="7">
    <location>
        <begin position="149"/>
        <end position="169"/>
    </location>
</feature>
<feature type="compositionally biased region" description="Basic and acidic residues" evidence="7">
    <location>
        <begin position="75"/>
        <end position="89"/>
    </location>
</feature>
<dbReference type="SUPFAM" id="SSF57701">
    <property type="entry name" value="Zn2/Cys6 DNA-binding domain"/>
    <property type="match status" value="1"/>
</dbReference>
<dbReference type="OrthoDB" id="5464at2759"/>
<dbReference type="GO" id="GO:0005634">
    <property type="term" value="C:nucleus"/>
    <property type="evidence" value="ECO:0007669"/>
    <property type="project" value="UniProtKB-SubCell"/>
</dbReference>
<dbReference type="PANTHER" id="PTHR47540">
    <property type="entry name" value="THIAMINE REPRESSIBLE GENES REGULATORY PROTEIN THI5"/>
    <property type="match status" value="1"/>
</dbReference>
<keyword evidence="6" id="KW-0539">Nucleus</keyword>
<evidence type="ECO:0000256" key="6">
    <source>
        <dbReference type="ARBA" id="ARBA00023242"/>
    </source>
</evidence>
<evidence type="ECO:0000256" key="4">
    <source>
        <dbReference type="ARBA" id="ARBA00023125"/>
    </source>
</evidence>
<dbReference type="AlphaFoldDB" id="A0A6A6CMJ0"/>
<dbReference type="GO" id="GO:0000981">
    <property type="term" value="F:DNA-binding transcription factor activity, RNA polymerase II-specific"/>
    <property type="evidence" value="ECO:0007669"/>
    <property type="project" value="InterPro"/>
</dbReference>
<keyword evidence="5" id="KW-0804">Transcription</keyword>
<evidence type="ECO:0000256" key="7">
    <source>
        <dbReference type="SAM" id="MobiDB-lite"/>
    </source>
</evidence>
<dbReference type="RefSeq" id="XP_033668317.1">
    <property type="nucleotide sequence ID" value="XM_033806247.1"/>
</dbReference>
<name>A0A6A6CMJ0_ZASCE</name>
<evidence type="ECO:0000313" key="9">
    <source>
        <dbReference type="EMBL" id="KAF2167428.1"/>
    </source>
</evidence>
<dbReference type="InterPro" id="IPR001138">
    <property type="entry name" value="Zn2Cys6_DnaBD"/>
</dbReference>
<evidence type="ECO:0000256" key="2">
    <source>
        <dbReference type="ARBA" id="ARBA00022723"/>
    </source>
</evidence>
<evidence type="ECO:0000259" key="8">
    <source>
        <dbReference type="PROSITE" id="PS50048"/>
    </source>
</evidence>
<dbReference type="Gene3D" id="4.10.240.10">
    <property type="entry name" value="Zn(2)-C6 fungal-type DNA-binding domain"/>
    <property type="match status" value="1"/>
</dbReference>
<comment type="subcellular location">
    <subcellularLocation>
        <location evidence="1">Nucleus</location>
    </subcellularLocation>
</comment>
<dbReference type="Proteomes" id="UP000799537">
    <property type="component" value="Unassembled WGS sequence"/>
</dbReference>
<keyword evidence="4" id="KW-0238">DNA-binding</keyword>
<dbReference type="Pfam" id="PF04082">
    <property type="entry name" value="Fungal_trans"/>
    <property type="match status" value="1"/>
</dbReference>
<feature type="compositionally biased region" description="Low complexity" evidence="7">
    <location>
        <begin position="119"/>
        <end position="135"/>
    </location>
</feature>
<dbReference type="SMART" id="SM00066">
    <property type="entry name" value="GAL4"/>
    <property type="match status" value="1"/>
</dbReference>
<dbReference type="EMBL" id="ML993593">
    <property type="protein sequence ID" value="KAF2167428.1"/>
    <property type="molecule type" value="Genomic_DNA"/>
</dbReference>
<feature type="region of interest" description="Disordered" evidence="7">
    <location>
        <begin position="75"/>
        <end position="178"/>
    </location>
</feature>
<keyword evidence="10" id="KW-1185">Reference proteome</keyword>
<dbReference type="SMART" id="SM00906">
    <property type="entry name" value="Fungal_trans"/>
    <property type="match status" value="1"/>
</dbReference>
<evidence type="ECO:0000256" key="5">
    <source>
        <dbReference type="ARBA" id="ARBA00023163"/>
    </source>
</evidence>
<dbReference type="GO" id="GO:0006351">
    <property type="term" value="P:DNA-templated transcription"/>
    <property type="evidence" value="ECO:0007669"/>
    <property type="project" value="InterPro"/>
</dbReference>
<keyword evidence="2" id="KW-0479">Metal-binding</keyword>
<dbReference type="PROSITE" id="PS00463">
    <property type="entry name" value="ZN2_CY6_FUNGAL_1"/>
    <property type="match status" value="1"/>
</dbReference>